<dbReference type="CDD" id="cd18793">
    <property type="entry name" value="SF2_C_SNF"/>
    <property type="match status" value="1"/>
</dbReference>
<dbReference type="InterPro" id="IPR013663">
    <property type="entry name" value="Helicase_SWF/SNF/SWI_bac"/>
</dbReference>
<evidence type="ECO:0000259" key="5">
    <source>
        <dbReference type="PROSITE" id="PS51194"/>
    </source>
</evidence>
<reference evidence="7" key="1">
    <citation type="journal article" date="2019" name="Int. J. Syst. Evol. Microbiol.">
        <title>The Global Catalogue of Microorganisms (GCM) 10K type strain sequencing project: providing services to taxonomists for standard genome sequencing and annotation.</title>
        <authorList>
            <consortium name="The Broad Institute Genomics Platform"/>
            <consortium name="The Broad Institute Genome Sequencing Center for Infectious Disease"/>
            <person name="Wu L."/>
            <person name="Ma J."/>
        </authorList>
    </citation>
    <scope>NUCLEOTIDE SEQUENCE [LARGE SCALE GENOMIC DNA]</scope>
    <source>
        <strain evidence="7">CCUG 56607</strain>
    </source>
</reference>
<dbReference type="InterPro" id="IPR000330">
    <property type="entry name" value="SNF2_N"/>
</dbReference>
<dbReference type="CDD" id="cd18012">
    <property type="entry name" value="DEXQc_arch_SWI2_SNF2"/>
    <property type="match status" value="1"/>
</dbReference>
<dbReference type="InterPro" id="IPR027417">
    <property type="entry name" value="P-loop_NTPase"/>
</dbReference>
<dbReference type="PROSITE" id="PS51194">
    <property type="entry name" value="HELICASE_CTER"/>
    <property type="match status" value="1"/>
</dbReference>
<dbReference type="Gene3D" id="3.40.50.300">
    <property type="entry name" value="P-loop containing nucleotide triphosphate hydrolases"/>
    <property type="match status" value="1"/>
</dbReference>
<dbReference type="Pfam" id="PF04434">
    <property type="entry name" value="SWIM"/>
    <property type="match status" value="1"/>
</dbReference>
<feature type="domain" description="Helicase ATP-binding" evidence="4">
    <location>
        <begin position="630"/>
        <end position="792"/>
    </location>
</feature>
<keyword evidence="7" id="KW-1185">Reference proteome</keyword>
<dbReference type="InterPro" id="IPR001650">
    <property type="entry name" value="Helicase_C-like"/>
</dbReference>
<dbReference type="Gene3D" id="3.40.50.10810">
    <property type="entry name" value="Tandem AAA-ATPase domain"/>
    <property type="match status" value="1"/>
</dbReference>
<dbReference type="RefSeq" id="WP_386061812.1">
    <property type="nucleotide sequence ID" value="NZ_JBHTKL010000005.1"/>
</dbReference>
<dbReference type="InterPro" id="IPR007527">
    <property type="entry name" value="Znf_SWIM"/>
</dbReference>
<feature type="domain" description="SWIM-type" evidence="3">
    <location>
        <begin position="54"/>
        <end position="92"/>
    </location>
</feature>
<evidence type="ECO:0000313" key="6">
    <source>
        <dbReference type="EMBL" id="MFD1020354.1"/>
    </source>
</evidence>
<evidence type="ECO:0000259" key="4">
    <source>
        <dbReference type="PROSITE" id="PS51192"/>
    </source>
</evidence>
<organism evidence="6 7">
    <name type="scientific">Thalassobacillus hwangdonensis</name>
    <dbReference type="NCBI Taxonomy" id="546108"/>
    <lineage>
        <taxon>Bacteria</taxon>
        <taxon>Bacillati</taxon>
        <taxon>Bacillota</taxon>
        <taxon>Bacilli</taxon>
        <taxon>Bacillales</taxon>
        <taxon>Bacillaceae</taxon>
        <taxon>Thalassobacillus</taxon>
    </lineage>
</organism>
<dbReference type="InterPro" id="IPR014001">
    <property type="entry name" value="Helicase_ATP-bd"/>
</dbReference>
<evidence type="ECO:0000256" key="2">
    <source>
        <dbReference type="PROSITE-ProRule" id="PRU00325"/>
    </source>
</evidence>
<dbReference type="SMART" id="SM00487">
    <property type="entry name" value="DEXDc"/>
    <property type="match status" value="1"/>
</dbReference>
<comment type="caution">
    <text evidence="6">The sequence shown here is derived from an EMBL/GenBank/DDBJ whole genome shotgun (WGS) entry which is preliminary data.</text>
</comment>
<dbReference type="Pfam" id="PF08455">
    <property type="entry name" value="SNF2_assoc"/>
    <property type="match status" value="1"/>
</dbReference>
<evidence type="ECO:0000313" key="7">
    <source>
        <dbReference type="Proteomes" id="UP001596990"/>
    </source>
</evidence>
<dbReference type="SUPFAM" id="SSF52540">
    <property type="entry name" value="P-loop containing nucleoside triphosphate hydrolases"/>
    <property type="match status" value="2"/>
</dbReference>
<dbReference type="InterPro" id="IPR049730">
    <property type="entry name" value="SNF2/RAD54-like_C"/>
</dbReference>
<dbReference type="PROSITE" id="PS51192">
    <property type="entry name" value="HELICASE_ATP_BIND_1"/>
    <property type="match status" value="1"/>
</dbReference>
<dbReference type="EMBL" id="JBHTKL010000005">
    <property type="protein sequence ID" value="MFD1020354.1"/>
    <property type="molecule type" value="Genomic_DNA"/>
</dbReference>
<sequence>MHSYLLEPSDIKKVTGAAFSERGKEYYKNGRVYGLSHNTSINSWRAVVTGTYDYEVRIFFFEDDDLEASCECPAYESYYSCKHIAAVLWAIRGQAIAETSRPTKREETYESRFFTIGKDDFSRRLTETFLQENTTFSNQERTPLDVEYILHMQSKVGKTTFRLEMKFGAKRTYVIKDIGELLEHVVKQREYDITSKFTFLPDEHVLTPEDDEIFKQLHKIAQQEEFYHDPFFHPKRDERYLSIPPADAASLLSRLAERNCTLVDGKHTYQQWEWYGEMPEMNLHVTKEQGTYQLLMSDLKKYQYISNYGLLYRNGQFYHIPEEKVPVYEALLGTLPYRSNGNHTISKEYMETIVSEVVPALSSIADVHYASDVQQDLIQQPLKAQVYLDFHYDMLTADIQFHYGEVTIHPFQPTVINEEKIIQRQSAQEQAIMDVIEQAEFKYDGEVVYLDDEEAIYLFLVQALPELKQVSDVYLSSAVKGMLQFSKTELTPTIDMNAEGSWLDIAFQMDGITEDEISEVMRAIIEKRRYYKLSDGGVLALDSDSFDRFRLLTDEFDLQANDIQDNHIQVSQARSMQVEEALQPGITERSSSYDTLVNRLKEPDTFEVSVPESLDADLREYQLTGFRWLKTLAHYRFGGILADDMGLGKTLQSIAFILSEKEMHNPEHPSLVVAPASLVYNWKKEIERFAPTLTVRVISGDKETREAIWNEDTDADVWITSYPLLRQDNENYKDYKFHALFLDEAQAIKNEATKTAKATRAIQAEHRFALSGTPIENALTELWSIFRTIMPGFYTNKKKFLAMKPEKISRMTRPFILRRLKKDVLGELPDKIETTQYSELTKDQKQVYLAYLEKIQRDVNDTIATKGFQRGKLEILAGLTRLRQICCHPGLFLENYEGESGKLNQLKELALEMKEGGHRMLIFSQFSSMLKVLYEELTKLGIEGFYLDGSTKSEDRIDQVERFNEGEKDVFFISLKAGGTGLNLTGADTVLLYDLWWNPAIEEQAAGRAHRIGQKKVVQVIRMLAEGTIEERIHQLQQKKRDLVDQIIQPGETMLTSLDQEEIKSLLNM</sequence>
<accession>A0ABW3L2Q3</accession>
<dbReference type="PROSITE" id="PS50966">
    <property type="entry name" value="ZF_SWIM"/>
    <property type="match status" value="1"/>
</dbReference>
<name>A0ABW3L2Q3_9BACI</name>
<dbReference type="Pfam" id="PF00176">
    <property type="entry name" value="SNF2-rel_dom"/>
    <property type="match status" value="1"/>
</dbReference>
<evidence type="ECO:0000259" key="3">
    <source>
        <dbReference type="PROSITE" id="PS50966"/>
    </source>
</evidence>
<proteinExistence type="predicted"/>
<dbReference type="SMART" id="SM00490">
    <property type="entry name" value="HELICc"/>
    <property type="match status" value="1"/>
</dbReference>
<keyword evidence="2" id="KW-0479">Metal-binding</keyword>
<keyword evidence="2" id="KW-0863">Zinc-finger</keyword>
<keyword evidence="1" id="KW-0378">Hydrolase</keyword>
<dbReference type="Proteomes" id="UP001596990">
    <property type="component" value="Unassembled WGS sequence"/>
</dbReference>
<protein>
    <submittedName>
        <fullName evidence="6">SNF2 helicase associated domain-containing protein</fullName>
    </submittedName>
</protein>
<keyword evidence="2" id="KW-0862">Zinc</keyword>
<feature type="domain" description="Helicase C-terminal" evidence="5">
    <location>
        <begin position="905"/>
        <end position="1055"/>
    </location>
</feature>
<dbReference type="Pfam" id="PF00271">
    <property type="entry name" value="Helicase_C"/>
    <property type="match status" value="1"/>
</dbReference>
<dbReference type="PANTHER" id="PTHR10799">
    <property type="entry name" value="SNF2/RAD54 HELICASE FAMILY"/>
    <property type="match status" value="1"/>
</dbReference>
<gene>
    <name evidence="6" type="ORF">ACFQ2J_14290</name>
</gene>
<evidence type="ECO:0000256" key="1">
    <source>
        <dbReference type="ARBA" id="ARBA00022801"/>
    </source>
</evidence>
<dbReference type="InterPro" id="IPR038718">
    <property type="entry name" value="SNF2-like_sf"/>
</dbReference>